<keyword evidence="1" id="KW-0812">Transmembrane</keyword>
<organism evidence="3 4">
    <name type="scientific">Veillonella denticariosi JCM 15641</name>
    <dbReference type="NCBI Taxonomy" id="1298594"/>
    <lineage>
        <taxon>Bacteria</taxon>
        <taxon>Bacillati</taxon>
        <taxon>Bacillota</taxon>
        <taxon>Negativicutes</taxon>
        <taxon>Veillonellales</taxon>
        <taxon>Veillonellaceae</taxon>
        <taxon>Veillonella</taxon>
    </lineage>
</organism>
<name>A0A2S7Z7U8_9FIRM</name>
<evidence type="ECO:0000313" key="4">
    <source>
        <dbReference type="Proteomes" id="UP000237916"/>
    </source>
</evidence>
<dbReference type="Pfam" id="PF10881">
    <property type="entry name" value="DUF2726"/>
    <property type="match status" value="1"/>
</dbReference>
<dbReference type="EMBL" id="PPDB01000007">
    <property type="protein sequence ID" value="PQL19330.1"/>
    <property type="molecule type" value="Genomic_DNA"/>
</dbReference>
<accession>A0A2S7Z7U8</accession>
<feature type="domain" description="DUF2726" evidence="2">
    <location>
        <begin position="90"/>
        <end position="206"/>
    </location>
</feature>
<dbReference type="RefSeq" id="WP_105091276.1">
    <property type="nucleotide sequence ID" value="NZ_PPDB01000007.1"/>
</dbReference>
<evidence type="ECO:0000256" key="1">
    <source>
        <dbReference type="SAM" id="Phobius"/>
    </source>
</evidence>
<evidence type="ECO:0000313" key="3">
    <source>
        <dbReference type="EMBL" id="PQL19330.1"/>
    </source>
</evidence>
<dbReference type="InterPro" id="IPR024402">
    <property type="entry name" value="DUF2726"/>
</dbReference>
<gene>
    <name evidence="3" type="ORF">VEHSUH05_08165</name>
</gene>
<dbReference type="AlphaFoldDB" id="A0A2S7Z7U8"/>
<reference evidence="3 4" key="1">
    <citation type="submission" date="2018-01" db="EMBL/GenBank/DDBJ databases">
        <title>Draft genome sequences of clinical isolates and type strains of oral Veillonella including Veillonella infantum sp., nov.</title>
        <authorList>
            <person name="Mashima I."/>
            <person name="Liao Y.-C."/>
            <person name="Sabharwal A."/>
            <person name="Haase E.M."/>
            <person name="Nakazawa F."/>
            <person name="Scannapieco F.A."/>
        </authorList>
    </citation>
    <scope>NUCLEOTIDE SEQUENCE [LARGE SCALE GENOMIC DNA]</scope>
    <source>
        <strain evidence="3 4">JCM 15641</strain>
    </source>
</reference>
<feature type="transmembrane region" description="Helical" evidence="1">
    <location>
        <begin position="6"/>
        <end position="23"/>
    </location>
</feature>
<sequence>MTIISILLIVIAIGLYLNLYFHWKSKPYAKSPAILDWCYKIFDKTNVSPNVDPYTAKDSTNTACNMPTEQESYAPISEYAKYYKPHHIQTLSEKNVFFALLNILSPYNVHVFPQVSFACIVSGKKNKNYDSINFQRISQKRVDYAIVNNYGYTLFIIELDGKSHTSDATTPSKEMHIQKLKDKDRDKFWEICGVPTIRIPLSEIIDPARSTKNQKTGQLSPYIIFDKLYCKIMAKDTIAKLLKNSAIK</sequence>
<keyword evidence="1" id="KW-0472">Membrane</keyword>
<comment type="caution">
    <text evidence="3">The sequence shown here is derived from an EMBL/GenBank/DDBJ whole genome shotgun (WGS) entry which is preliminary data.</text>
</comment>
<protein>
    <recommendedName>
        <fullName evidence="2">DUF2726 domain-containing protein</fullName>
    </recommendedName>
</protein>
<dbReference type="Proteomes" id="UP000237916">
    <property type="component" value="Unassembled WGS sequence"/>
</dbReference>
<dbReference type="OrthoDB" id="6882268at2"/>
<keyword evidence="4" id="KW-1185">Reference proteome</keyword>
<evidence type="ECO:0000259" key="2">
    <source>
        <dbReference type="Pfam" id="PF10881"/>
    </source>
</evidence>
<proteinExistence type="predicted"/>
<keyword evidence="1" id="KW-1133">Transmembrane helix</keyword>